<feature type="signal peptide" evidence="2">
    <location>
        <begin position="1"/>
        <end position="22"/>
    </location>
</feature>
<sequence length="280" mass="30648">MLTFPLCSLALSGLLISLGARAENVQQKPPSDRRDTTESHLALEPKAIALLKAMSSCLATARTMTFTAITTYESPSRIGPPLVYTTLSEVTLQRPNKLRVIVPSDGSASEFYYDGKTMMAYAPGENLVAVADAPPTIDAVLKAVYDLAAIYFPFTDVIVADPYQDIADGLKQAFYIGQSHVVGGTTTDMIAIANDQVFAQIWIGTDDKLPRKIRVVYRDDPSRLRHQVEFSNWHLDESISADTFASSRASSAPRIQFTRPDPKLPGNSMPPARVKPTKIQ</sequence>
<evidence type="ECO:0000256" key="2">
    <source>
        <dbReference type="SAM" id="SignalP"/>
    </source>
</evidence>
<name>A0A2T1LS82_9CHRO</name>
<dbReference type="InterPro" id="IPR019207">
    <property type="entry name" value="DUF2092"/>
</dbReference>
<evidence type="ECO:0008006" key="5">
    <source>
        <dbReference type="Google" id="ProtNLM"/>
    </source>
</evidence>
<dbReference type="InterPro" id="IPR029046">
    <property type="entry name" value="LolA/LolB/LppX"/>
</dbReference>
<evidence type="ECO:0000313" key="3">
    <source>
        <dbReference type="EMBL" id="PSF32466.1"/>
    </source>
</evidence>
<dbReference type="Pfam" id="PF09865">
    <property type="entry name" value="DUF2092"/>
    <property type="match status" value="1"/>
</dbReference>
<feature type="chain" id="PRO_5015411838" description="DUF2092 domain-containing protein" evidence="2">
    <location>
        <begin position="23"/>
        <end position="280"/>
    </location>
</feature>
<organism evidence="3 4">
    <name type="scientific">Aphanothece hegewaldii CCALA 016</name>
    <dbReference type="NCBI Taxonomy" id="2107694"/>
    <lineage>
        <taxon>Bacteria</taxon>
        <taxon>Bacillati</taxon>
        <taxon>Cyanobacteriota</taxon>
        <taxon>Cyanophyceae</taxon>
        <taxon>Oscillatoriophycideae</taxon>
        <taxon>Chroococcales</taxon>
        <taxon>Aphanothecaceae</taxon>
        <taxon>Aphanothece</taxon>
    </lineage>
</organism>
<reference evidence="3 4" key="1">
    <citation type="submission" date="2018-03" db="EMBL/GenBank/DDBJ databases">
        <title>The ancient ancestry and fast evolution of plastids.</title>
        <authorList>
            <person name="Moore K.R."/>
            <person name="Magnabosco C."/>
            <person name="Momper L."/>
            <person name="Gold D.A."/>
            <person name="Bosak T."/>
            <person name="Fournier G.P."/>
        </authorList>
    </citation>
    <scope>NUCLEOTIDE SEQUENCE [LARGE SCALE GENOMIC DNA]</scope>
    <source>
        <strain evidence="3 4">CCALA 016</strain>
    </source>
</reference>
<comment type="caution">
    <text evidence="3">The sequence shown here is derived from an EMBL/GenBank/DDBJ whole genome shotgun (WGS) entry which is preliminary data.</text>
</comment>
<protein>
    <recommendedName>
        <fullName evidence="5">DUF2092 domain-containing protein</fullName>
    </recommendedName>
</protein>
<evidence type="ECO:0000313" key="4">
    <source>
        <dbReference type="Proteomes" id="UP000239001"/>
    </source>
</evidence>
<dbReference type="SUPFAM" id="SSF89392">
    <property type="entry name" value="Prokaryotic lipoproteins and lipoprotein localization factors"/>
    <property type="match status" value="1"/>
</dbReference>
<accession>A0A2T1LS82</accession>
<reference evidence="3 4" key="2">
    <citation type="submission" date="2018-03" db="EMBL/GenBank/DDBJ databases">
        <authorList>
            <person name="Keele B.F."/>
        </authorList>
    </citation>
    <scope>NUCLEOTIDE SEQUENCE [LARGE SCALE GENOMIC DNA]</scope>
    <source>
        <strain evidence="3 4">CCALA 016</strain>
    </source>
</reference>
<dbReference type="Proteomes" id="UP000239001">
    <property type="component" value="Unassembled WGS sequence"/>
</dbReference>
<evidence type="ECO:0000256" key="1">
    <source>
        <dbReference type="SAM" id="MobiDB-lite"/>
    </source>
</evidence>
<proteinExistence type="predicted"/>
<dbReference type="OrthoDB" id="116979at2"/>
<feature type="region of interest" description="Disordered" evidence="1">
    <location>
        <begin position="246"/>
        <end position="280"/>
    </location>
</feature>
<keyword evidence="4" id="KW-1185">Reference proteome</keyword>
<gene>
    <name evidence="3" type="ORF">C7H19_21450</name>
</gene>
<dbReference type="EMBL" id="PXOH01000037">
    <property type="protein sequence ID" value="PSF32466.1"/>
    <property type="molecule type" value="Genomic_DNA"/>
</dbReference>
<dbReference type="Gene3D" id="2.50.20.10">
    <property type="entry name" value="Lipoprotein localisation LolA/LolB/LppX"/>
    <property type="match status" value="1"/>
</dbReference>
<keyword evidence="2" id="KW-0732">Signal</keyword>
<dbReference type="AlphaFoldDB" id="A0A2T1LS82"/>